<dbReference type="EMBL" id="UGMS01000003">
    <property type="protein sequence ID" value="STW79211.1"/>
    <property type="molecule type" value="Genomic_DNA"/>
</dbReference>
<gene>
    <name evidence="2" type="ORF">NCTC11685_06538</name>
    <name evidence="1" type="ORF">NCTC11694_07436</name>
</gene>
<name>A0A7H4MXJ9_9ENTR</name>
<evidence type="ECO:0000313" key="1">
    <source>
        <dbReference type="EMBL" id="STT07812.1"/>
    </source>
</evidence>
<dbReference type="RefSeq" id="WP_182157872.1">
    <property type="nucleotide sequence ID" value="NZ_CP113794.1"/>
</dbReference>
<comment type="caution">
    <text evidence="1">The sequence shown here is derived from an EMBL/GenBank/DDBJ whole genome shotgun (WGS) entry which is preliminary data.</text>
</comment>
<evidence type="ECO:0000313" key="4">
    <source>
        <dbReference type="Proteomes" id="UP000255050"/>
    </source>
</evidence>
<dbReference type="Proteomes" id="UP000254863">
    <property type="component" value="Unassembled WGS sequence"/>
</dbReference>
<reference evidence="3 4" key="1">
    <citation type="submission" date="2018-06" db="EMBL/GenBank/DDBJ databases">
        <authorList>
            <consortium name="Pathogen Informatics"/>
            <person name="Doyle S."/>
        </authorList>
    </citation>
    <scope>NUCLEOTIDE SEQUENCE [LARGE SCALE GENOMIC DNA]</scope>
    <source>
        <strain evidence="2 3">NCTC11685</strain>
        <strain evidence="1 4">NCTC11694</strain>
    </source>
</reference>
<dbReference type="Proteomes" id="UP000255050">
    <property type="component" value="Unassembled WGS sequence"/>
</dbReference>
<sequence>MDTLTNLTDALNARQNEYRYLVLDPLKKVASWDPLHADMLRYSHGNDALRRILRPDLAWSPEHCPILLLLASPGGSLDEDLVRSSETYALRETLYEKRYVCCWLSSALSPDEMAVWLADLCKHIKPGVSIPVFEPLRLDLLQATADPELLTGLLAATIQWHWMSCTGELRTLSGKSGGDAWMLNWGTEQAQAEVRNIWRLLSAWHESSDALPPEAVRLAADVWSASEKAGLHHLSDRLCLALNALTLPVDITTHAVVQARLQEAAENPALHFTQLLQTLPPFAWQELRQA</sequence>
<evidence type="ECO:0000313" key="3">
    <source>
        <dbReference type="Proteomes" id="UP000254863"/>
    </source>
</evidence>
<evidence type="ECO:0008006" key="5">
    <source>
        <dbReference type="Google" id="ProtNLM"/>
    </source>
</evidence>
<accession>A0A7H4MXJ9</accession>
<evidence type="ECO:0000313" key="2">
    <source>
        <dbReference type="EMBL" id="STW79211.1"/>
    </source>
</evidence>
<dbReference type="EMBL" id="UGJR01000006">
    <property type="protein sequence ID" value="STT07812.1"/>
    <property type="molecule type" value="Genomic_DNA"/>
</dbReference>
<proteinExistence type="predicted"/>
<organism evidence="1 4">
    <name type="scientific">Klebsiella michiganensis</name>
    <dbReference type="NCBI Taxonomy" id="1134687"/>
    <lineage>
        <taxon>Bacteria</taxon>
        <taxon>Pseudomonadati</taxon>
        <taxon>Pseudomonadota</taxon>
        <taxon>Gammaproteobacteria</taxon>
        <taxon>Enterobacterales</taxon>
        <taxon>Enterobacteriaceae</taxon>
        <taxon>Klebsiella/Raoultella group</taxon>
        <taxon>Klebsiella</taxon>
    </lineage>
</organism>
<dbReference type="AlphaFoldDB" id="A0A7H4MXJ9"/>
<protein>
    <recommendedName>
        <fullName evidence="5">DUF4123 domain-containing protein</fullName>
    </recommendedName>
</protein>